<dbReference type="FunFam" id="3.30.730.10:FF:000001">
    <property type="entry name" value="Ethylene-responsive transcription factor 2"/>
    <property type="match status" value="1"/>
</dbReference>
<keyword evidence="3" id="KW-0346">Stress response</keyword>
<comment type="subcellular location">
    <subcellularLocation>
        <location evidence="1">Nucleus</location>
    </subcellularLocation>
</comment>
<dbReference type="PANTHER" id="PTHR31241">
    <property type="entry name" value="DEHYDRATION-RESPONSIVE ELEMENT-BINDING PROTEIN 2C"/>
    <property type="match status" value="1"/>
</dbReference>
<evidence type="ECO:0000256" key="7">
    <source>
        <dbReference type="ARBA" id="ARBA00023242"/>
    </source>
</evidence>
<dbReference type="Pfam" id="PF00847">
    <property type="entry name" value="AP2"/>
    <property type="match status" value="1"/>
</dbReference>
<keyword evidence="6" id="KW-0804">Transcription</keyword>
<dbReference type="PANTHER" id="PTHR31241:SF62">
    <property type="entry name" value="DEHYDRATION-RESPONSIVE ELEMENT-BINDING PROTEIN 2D"/>
    <property type="match status" value="1"/>
</dbReference>
<protein>
    <submittedName>
        <fullName evidence="11">Uncharacterized protein LOC111277529</fullName>
    </submittedName>
</protein>
<dbReference type="SMART" id="SM00380">
    <property type="entry name" value="AP2"/>
    <property type="match status" value="1"/>
</dbReference>
<evidence type="ECO:0000256" key="4">
    <source>
        <dbReference type="ARBA" id="ARBA00023125"/>
    </source>
</evidence>
<dbReference type="PROSITE" id="PS51032">
    <property type="entry name" value="AP2_ERF"/>
    <property type="match status" value="1"/>
</dbReference>
<keyword evidence="10" id="KW-1185">Reference proteome</keyword>
<evidence type="ECO:0000256" key="5">
    <source>
        <dbReference type="ARBA" id="ARBA00023159"/>
    </source>
</evidence>
<organism evidence="10 11">
    <name type="scientific">Durio zibethinus</name>
    <name type="common">Durian</name>
    <dbReference type="NCBI Taxonomy" id="66656"/>
    <lineage>
        <taxon>Eukaryota</taxon>
        <taxon>Viridiplantae</taxon>
        <taxon>Streptophyta</taxon>
        <taxon>Embryophyta</taxon>
        <taxon>Tracheophyta</taxon>
        <taxon>Spermatophyta</taxon>
        <taxon>Magnoliopsida</taxon>
        <taxon>eudicotyledons</taxon>
        <taxon>Gunneridae</taxon>
        <taxon>Pentapetalae</taxon>
        <taxon>rosids</taxon>
        <taxon>malvids</taxon>
        <taxon>Malvales</taxon>
        <taxon>Malvaceae</taxon>
        <taxon>Helicteroideae</taxon>
        <taxon>Durio</taxon>
    </lineage>
</organism>
<dbReference type="GO" id="GO:0005634">
    <property type="term" value="C:nucleus"/>
    <property type="evidence" value="ECO:0007669"/>
    <property type="project" value="UniProtKB-SubCell"/>
</dbReference>
<dbReference type="InterPro" id="IPR001471">
    <property type="entry name" value="AP2/ERF_dom"/>
</dbReference>
<dbReference type="CDD" id="cd00018">
    <property type="entry name" value="AP2"/>
    <property type="match status" value="1"/>
</dbReference>
<dbReference type="InterPro" id="IPR016177">
    <property type="entry name" value="DNA-bd_dom_sf"/>
</dbReference>
<evidence type="ECO:0000256" key="1">
    <source>
        <dbReference type="ARBA" id="ARBA00004123"/>
    </source>
</evidence>
<keyword evidence="5" id="KW-0010">Activator</keyword>
<proteinExistence type="inferred from homology"/>
<dbReference type="GO" id="GO:0006950">
    <property type="term" value="P:response to stress"/>
    <property type="evidence" value="ECO:0007669"/>
    <property type="project" value="TreeGrafter"/>
</dbReference>
<gene>
    <name evidence="11" type="primary">LOC111277529</name>
</gene>
<sequence>MVNIILSNLIDLHAVVIISDSIVRTLSPEKPRTEIVSVVRALIVLPVAVYKWYQSMIQYYYPPQFTQEGSPMFPQNQDLIISLLFSLKKQEPHSTYIMLTGGFFRHHQSRTCAQMMHERPLLSKLNPYSSKLEEYKYMEIFRSHAKLTAKQLLYTCQQPSSLLTQLKLPPSRSATIRKSRKGCNRGKGGPENAVCPYKGVRQRTWGKWVAEIREPNRGNRLWLGTFNTSFEAALAYDEATRKLYGQSAKLNLPQPHDHQYPSLTSLPGNLVKSCKETGMIMKDPSSSSRSSFRSEERVVRREINTEGFKGTSLGDKGEEVFCWPVISLENNVLLEMNDIEVSMGQEFKDNWDGNEIAGIQSQLFF</sequence>
<evidence type="ECO:0000256" key="3">
    <source>
        <dbReference type="ARBA" id="ARBA00023016"/>
    </source>
</evidence>
<accession>A0A6P5WVK6</accession>
<dbReference type="Proteomes" id="UP000515121">
    <property type="component" value="Unplaced"/>
</dbReference>
<dbReference type="RefSeq" id="XP_022719692.1">
    <property type="nucleotide sequence ID" value="XM_022863957.1"/>
</dbReference>
<dbReference type="InterPro" id="IPR036955">
    <property type="entry name" value="AP2/ERF_dom_sf"/>
</dbReference>
<evidence type="ECO:0000256" key="8">
    <source>
        <dbReference type="ARBA" id="ARBA00024343"/>
    </source>
</evidence>
<comment type="similarity">
    <text evidence="8">Belongs to the AP2/ERF transcription factor family. ERF subfamily.</text>
</comment>
<keyword evidence="7" id="KW-0539">Nucleus</keyword>
<evidence type="ECO:0000256" key="6">
    <source>
        <dbReference type="ARBA" id="ARBA00023163"/>
    </source>
</evidence>
<keyword evidence="2" id="KW-0805">Transcription regulation</keyword>
<evidence type="ECO:0000313" key="11">
    <source>
        <dbReference type="RefSeq" id="XP_022719692.1"/>
    </source>
</evidence>
<name>A0A6P5WVK6_DURZI</name>
<dbReference type="SUPFAM" id="SSF54171">
    <property type="entry name" value="DNA-binding domain"/>
    <property type="match status" value="1"/>
</dbReference>
<dbReference type="Gene3D" id="3.30.730.10">
    <property type="entry name" value="AP2/ERF domain"/>
    <property type="match status" value="1"/>
</dbReference>
<dbReference type="GO" id="GO:0045893">
    <property type="term" value="P:positive regulation of DNA-templated transcription"/>
    <property type="evidence" value="ECO:0007669"/>
    <property type="project" value="TreeGrafter"/>
</dbReference>
<keyword evidence="4" id="KW-0238">DNA-binding</keyword>
<dbReference type="AlphaFoldDB" id="A0A6P5WVK6"/>
<feature type="domain" description="AP2/ERF" evidence="9">
    <location>
        <begin position="196"/>
        <end position="253"/>
    </location>
</feature>
<evidence type="ECO:0000256" key="2">
    <source>
        <dbReference type="ARBA" id="ARBA00023015"/>
    </source>
</evidence>
<dbReference type="GO" id="GO:0000976">
    <property type="term" value="F:transcription cis-regulatory region binding"/>
    <property type="evidence" value="ECO:0007669"/>
    <property type="project" value="TreeGrafter"/>
</dbReference>
<evidence type="ECO:0000313" key="10">
    <source>
        <dbReference type="Proteomes" id="UP000515121"/>
    </source>
</evidence>
<reference evidence="11" key="1">
    <citation type="submission" date="2025-08" db="UniProtKB">
        <authorList>
            <consortium name="RefSeq"/>
        </authorList>
    </citation>
    <scope>IDENTIFICATION</scope>
    <source>
        <tissue evidence="11">Fruit stalk</tissue>
    </source>
</reference>
<dbReference type="PRINTS" id="PR00367">
    <property type="entry name" value="ETHRSPELEMNT"/>
</dbReference>
<evidence type="ECO:0000259" key="9">
    <source>
        <dbReference type="PROSITE" id="PS51032"/>
    </source>
</evidence>
<dbReference type="GO" id="GO:0003700">
    <property type="term" value="F:DNA-binding transcription factor activity"/>
    <property type="evidence" value="ECO:0007669"/>
    <property type="project" value="InterPro"/>
</dbReference>
<dbReference type="KEGG" id="dzi:111277529"/>
<dbReference type="GeneID" id="111277529"/>
<dbReference type="OrthoDB" id="550883at2759"/>